<keyword evidence="3" id="KW-0433">Leucine-rich repeat</keyword>
<evidence type="ECO:0000256" key="10">
    <source>
        <dbReference type="ARBA" id="ARBA00023170"/>
    </source>
</evidence>
<dbReference type="PANTHER" id="PTHR24372">
    <property type="entry name" value="GLYCOPROTEIN HORMONE RECEPTOR"/>
    <property type="match status" value="1"/>
</dbReference>
<dbReference type="Pfam" id="PF13855">
    <property type="entry name" value="LRR_8"/>
    <property type="match status" value="1"/>
</dbReference>
<proteinExistence type="inferred from homology"/>
<keyword evidence="15" id="KW-1185">Reference proteome</keyword>
<dbReference type="GO" id="GO:0008528">
    <property type="term" value="F:G protein-coupled peptide receptor activity"/>
    <property type="evidence" value="ECO:0007669"/>
    <property type="project" value="TreeGrafter"/>
</dbReference>
<keyword evidence="8" id="KW-0472">Membrane</keyword>
<dbReference type="Pfam" id="PF00001">
    <property type="entry name" value="7tm_1"/>
    <property type="match status" value="1"/>
</dbReference>
<keyword evidence="11 13" id="KW-0807">Transducer</keyword>
<comment type="subcellular location">
    <subcellularLocation>
        <location evidence="1">Cell membrane</location>
        <topology evidence="1">Multi-pass membrane protein</topology>
    </subcellularLocation>
</comment>
<keyword evidence="4 13" id="KW-0812">Transmembrane</keyword>
<dbReference type="AlphaFoldDB" id="A0A7D9IQ39"/>
<name>A0A7D9IQ39_PARCT</name>
<dbReference type="InterPro" id="IPR001611">
    <property type="entry name" value="Leu-rich_rpt"/>
</dbReference>
<keyword evidence="6" id="KW-1133">Transmembrane helix</keyword>
<feature type="disulfide bond" evidence="12">
    <location>
        <begin position="206"/>
        <end position="216"/>
    </location>
</feature>
<dbReference type="Gene3D" id="3.80.10.10">
    <property type="entry name" value="Ribonuclease Inhibitor"/>
    <property type="match status" value="1"/>
</dbReference>
<dbReference type="Gene3D" id="3.10.250.10">
    <property type="entry name" value="SRCR-like domain"/>
    <property type="match status" value="1"/>
</dbReference>
<gene>
    <name evidence="14" type="ORF">PACLA_8A008859</name>
</gene>
<keyword evidence="9 12" id="KW-1015">Disulfide bond</keyword>
<comment type="similarity">
    <text evidence="13">Belongs to the G-protein coupled receptor 1 family.</text>
</comment>
<keyword evidence="2" id="KW-1003">Cell membrane</keyword>
<dbReference type="PROSITE" id="PS51450">
    <property type="entry name" value="LRR"/>
    <property type="match status" value="1"/>
</dbReference>
<dbReference type="Pfam" id="PF00530">
    <property type="entry name" value="SRCR"/>
    <property type="match status" value="1"/>
</dbReference>
<evidence type="ECO:0000256" key="3">
    <source>
        <dbReference type="ARBA" id="ARBA00022614"/>
    </source>
</evidence>
<evidence type="ECO:0000256" key="7">
    <source>
        <dbReference type="ARBA" id="ARBA00023040"/>
    </source>
</evidence>
<accession>A0A7D9IQ39</accession>
<dbReference type="PROSITE" id="PS50287">
    <property type="entry name" value="SRCR_2"/>
    <property type="match status" value="2"/>
</dbReference>
<evidence type="ECO:0000256" key="13">
    <source>
        <dbReference type="RuleBase" id="RU000688"/>
    </source>
</evidence>
<dbReference type="PANTHER" id="PTHR24372:SF77">
    <property type="entry name" value="G-PROTEIN COUPLED RECEPTORS FAMILY 1 PROFILE DOMAIN-CONTAINING PROTEIN"/>
    <property type="match status" value="1"/>
</dbReference>
<evidence type="ECO:0000256" key="8">
    <source>
        <dbReference type="ARBA" id="ARBA00023136"/>
    </source>
</evidence>
<dbReference type="SUPFAM" id="SSF81321">
    <property type="entry name" value="Family A G protein-coupled receptor-like"/>
    <property type="match status" value="1"/>
</dbReference>
<dbReference type="Gene3D" id="1.20.1070.10">
    <property type="entry name" value="Rhodopsin 7-helix transmembrane proteins"/>
    <property type="match status" value="1"/>
</dbReference>
<keyword evidence="10 13" id="KW-0675">Receptor</keyword>
<sequence length="692" mass="79479">MGDLIDLKSAWKVLKEITYRRVLVVFMSKILIFCSFFLKGFRLNSNSGTPYSGKVEVLHANRWFGLFRNLFKRKYQRRICNVLGYPGAMRIWIYKTKQRQLVATIMKWNGTEVKYRVYIGGVQNVAGLTCKKAIRLVNSDNGNNSDHYGIVEIYRDAKWWKLSDNQWSNADANVACHYLGYDRASEIYTETFSRINATILSVDFKCRGNEGELADCFQEQRKTNASYKAKGSGVRCTVDGEELCKTCECQNRSVNCYGKNLNWMPWIPKNYTAENIQEYLLGKNAIHTVNKFHLREFTYVRKLDLSENHISSIAPNLFAFTGQLSYLNLSGNRIESLTSEMMRNLHSLTVLYTDRFTHCCHAKKINPEVNCFAPADVFSSCSELLKNDFLEVFVWIVALMVACGNLGVIFVRFNVDTRGLQTLFINSLVSSDILMSIYLLIIGYNNVTYKGKYFEHDEKWRSSKSCTVAGVISLISSQVSLFMITAITTERYWSIVHNSKRFSRFGSKLSWNIVSFAWLFGGAIAIFPAVFPRYFNSTYMTFYGQNSVCLPLQLPDENREVLGWEYCLGLFGCINAVLCIYVTTCYIRMYMSLKQNDIRNTTTRKQEDSYLAKRMFGIVVTNLCCWIPVVTFTFLSLHGLTSHVKTLHAWSAVCLFPINAALNPVIYTFFAPRVKKKINNLVKLADRRTTKV</sequence>
<dbReference type="GO" id="GO:0009755">
    <property type="term" value="P:hormone-mediated signaling pathway"/>
    <property type="evidence" value="ECO:0007669"/>
    <property type="project" value="TreeGrafter"/>
</dbReference>
<dbReference type="EMBL" id="CACRXK020008365">
    <property type="protein sequence ID" value="CAB4014593.1"/>
    <property type="molecule type" value="Genomic_DNA"/>
</dbReference>
<dbReference type="SUPFAM" id="SSF56487">
    <property type="entry name" value="SRCR-like"/>
    <property type="match status" value="2"/>
</dbReference>
<keyword evidence="7 13" id="KW-0297">G-protein coupled receptor</keyword>
<evidence type="ECO:0000256" key="11">
    <source>
        <dbReference type="ARBA" id="ARBA00023224"/>
    </source>
</evidence>
<dbReference type="InterPro" id="IPR032675">
    <property type="entry name" value="LRR_dom_sf"/>
</dbReference>
<evidence type="ECO:0000313" key="15">
    <source>
        <dbReference type="Proteomes" id="UP001152795"/>
    </source>
</evidence>
<dbReference type="Proteomes" id="UP001152795">
    <property type="component" value="Unassembled WGS sequence"/>
</dbReference>
<evidence type="ECO:0000256" key="5">
    <source>
        <dbReference type="ARBA" id="ARBA00022737"/>
    </source>
</evidence>
<dbReference type="OrthoDB" id="5967152at2759"/>
<comment type="caution">
    <text evidence="12">Lacks conserved residue(s) required for the propagation of feature annotation.</text>
</comment>
<evidence type="ECO:0000256" key="1">
    <source>
        <dbReference type="ARBA" id="ARBA00004651"/>
    </source>
</evidence>
<evidence type="ECO:0000313" key="14">
    <source>
        <dbReference type="EMBL" id="CAB4014593.1"/>
    </source>
</evidence>
<protein>
    <submittedName>
        <fullName evidence="14">G- coupled receptor GRL101-like</fullName>
    </submittedName>
</protein>
<dbReference type="InterPro" id="IPR036772">
    <property type="entry name" value="SRCR-like_dom_sf"/>
</dbReference>
<dbReference type="GO" id="GO:0005886">
    <property type="term" value="C:plasma membrane"/>
    <property type="evidence" value="ECO:0007669"/>
    <property type="project" value="UniProtKB-SubCell"/>
</dbReference>
<keyword evidence="5" id="KW-0677">Repeat</keyword>
<dbReference type="SUPFAM" id="SSF52058">
    <property type="entry name" value="L domain-like"/>
    <property type="match status" value="1"/>
</dbReference>
<evidence type="ECO:0000256" key="12">
    <source>
        <dbReference type="PROSITE-ProRule" id="PRU00196"/>
    </source>
</evidence>
<dbReference type="PROSITE" id="PS50262">
    <property type="entry name" value="G_PROTEIN_RECEP_F1_2"/>
    <property type="match status" value="1"/>
</dbReference>
<evidence type="ECO:0000256" key="9">
    <source>
        <dbReference type="ARBA" id="ARBA00023157"/>
    </source>
</evidence>
<evidence type="ECO:0000256" key="4">
    <source>
        <dbReference type="ARBA" id="ARBA00022692"/>
    </source>
</evidence>
<dbReference type="InterPro" id="IPR017452">
    <property type="entry name" value="GPCR_Rhodpsn_7TM"/>
</dbReference>
<dbReference type="InterPro" id="IPR001190">
    <property type="entry name" value="SRCR"/>
</dbReference>
<dbReference type="PRINTS" id="PR00237">
    <property type="entry name" value="GPCRRHODOPSN"/>
</dbReference>
<evidence type="ECO:0000256" key="6">
    <source>
        <dbReference type="ARBA" id="ARBA00022989"/>
    </source>
</evidence>
<dbReference type="PROSITE" id="PS00237">
    <property type="entry name" value="G_PROTEIN_RECEP_F1_1"/>
    <property type="match status" value="1"/>
</dbReference>
<dbReference type="GO" id="GO:0007189">
    <property type="term" value="P:adenylate cyclase-activating G protein-coupled receptor signaling pathway"/>
    <property type="evidence" value="ECO:0007669"/>
    <property type="project" value="TreeGrafter"/>
</dbReference>
<evidence type="ECO:0000256" key="2">
    <source>
        <dbReference type="ARBA" id="ARBA00022475"/>
    </source>
</evidence>
<reference evidence="14" key="1">
    <citation type="submission" date="2020-04" db="EMBL/GenBank/DDBJ databases">
        <authorList>
            <person name="Alioto T."/>
            <person name="Alioto T."/>
            <person name="Gomez Garrido J."/>
        </authorList>
    </citation>
    <scope>NUCLEOTIDE SEQUENCE</scope>
    <source>
        <strain evidence="14">A484AB</strain>
    </source>
</reference>
<comment type="caution">
    <text evidence="14">The sequence shown here is derived from an EMBL/GenBank/DDBJ whole genome shotgun (WGS) entry which is preliminary data.</text>
</comment>
<organism evidence="14 15">
    <name type="scientific">Paramuricea clavata</name>
    <name type="common">Red gorgonian</name>
    <name type="synonym">Violescent sea-whip</name>
    <dbReference type="NCBI Taxonomy" id="317549"/>
    <lineage>
        <taxon>Eukaryota</taxon>
        <taxon>Metazoa</taxon>
        <taxon>Cnidaria</taxon>
        <taxon>Anthozoa</taxon>
        <taxon>Octocorallia</taxon>
        <taxon>Malacalcyonacea</taxon>
        <taxon>Plexauridae</taxon>
        <taxon>Paramuricea</taxon>
    </lineage>
</organism>
<dbReference type="InterPro" id="IPR000276">
    <property type="entry name" value="GPCR_Rhodpsn"/>
</dbReference>
<dbReference type="SMART" id="SM00202">
    <property type="entry name" value="SR"/>
    <property type="match status" value="1"/>
</dbReference>